<protein>
    <recommendedName>
        <fullName evidence="3">HEAT repeat domain-containing protein</fullName>
    </recommendedName>
</protein>
<dbReference type="RefSeq" id="WP_226953699.1">
    <property type="nucleotide sequence ID" value="NZ_JACDXW010000002.1"/>
</dbReference>
<comment type="caution">
    <text evidence="1">The sequence shown here is derived from an EMBL/GenBank/DDBJ whole genome shotgun (WGS) entry which is preliminary data.</text>
</comment>
<evidence type="ECO:0000313" key="2">
    <source>
        <dbReference type="Proteomes" id="UP000776983"/>
    </source>
</evidence>
<keyword evidence="2" id="KW-1185">Reference proteome</keyword>
<accession>A0ABS8CBH6</accession>
<reference evidence="1 2" key="1">
    <citation type="submission" date="2020-07" db="EMBL/GenBank/DDBJ databases">
        <title>Pusillimonas sp. nov., isolated from poultry manure in Taiwan.</title>
        <authorList>
            <person name="Lin S.-Y."/>
            <person name="Tang Y.-S."/>
            <person name="Young C.-C."/>
        </authorList>
    </citation>
    <scope>NUCLEOTIDE SEQUENCE [LARGE SCALE GENOMIC DNA]</scope>
    <source>
        <strain evidence="1 2">CC-YST705</strain>
    </source>
</reference>
<gene>
    <name evidence="1" type="ORF">H0484_06410</name>
</gene>
<organism evidence="1 2">
    <name type="scientific">Mesopusillimonas faecipullorum</name>
    <dbReference type="NCBI Taxonomy" id="2755040"/>
    <lineage>
        <taxon>Bacteria</taxon>
        <taxon>Pseudomonadati</taxon>
        <taxon>Pseudomonadota</taxon>
        <taxon>Betaproteobacteria</taxon>
        <taxon>Burkholderiales</taxon>
        <taxon>Alcaligenaceae</taxon>
        <taxon>Mesopusillimonas</taxon>
    </lineage>
</organism>
<dbReference type="Proteomes" id="UP000776983">
    <property type="component" value="Unassembled WGS sequence"/>
</dbReference>
<evidence type="ECO:0000313" key="1">
    <source>
        <dbReference type="EMBL" id="MCB5363381.1"/>
    </source>
</evidence>
<sequence length="158" mass="17279">MSNPTFELFLNTGTMLDAELQLLEEGADAVPELASLFSGESKNQFGIPYRDLGLPLRCALEVVIRLGPKARPLEPFLREQLEKGDETAARALAALGVLEPASVRLLVKQLDCYPESIAIESALTLIKCGYAESPDVIRALNQSETAMVAWVQVAHKKR</sequence>
<name>A0ABS8CBH6_9BURK</name>
<proteinExistence type="predicted"/>
<dbReference type="EMBL" id="JACDXW010000002">
    <property type="protein sequence ID" value="MCB5363381.1"/>
    <property type="molecule type" value="Genomic_DNA"/>
</dbReference>
<evidence type="ECO:0008006" key="3">
    <source>
        <dbReference type="Google" id="ProtNLM"/>
    </source>
</evidence>